<proteinExistence type="predicted"/>
<keyword evidence="2" id="KW-1185">Reference proteome</keyword>
<evidence type="ECO:0000313" key="1">
    <source>
        <dbReference type="EMBL" id="TFK71280.1"/>
    </source>
</evidence>
<protein>
    <submittedName>
        <fullName evidence="1">Uncharacterized protein</fullName>
    </submittedName>
</protein>
<organism evidence="1 2">
    <name type="scientific">Pluteus cervinus</name>
    <dbReference type="NCBI Taxonomy" id="181527"/>
    <lineage>
        <taxon>Eukaryota</taxon>
        <taxon>Fungi</taxon>
        <taxon>Dikarya</taxon>
        <taxon>Basidiomycota</taxon>
        <taxon>Agaricomycotina</taxon>
        <taxon>Agaricomycetes</taxon>
        <taxon>Agaricomycetidae</taxon>
        <taxon>Agaricales</taxon>
        <taxon>Pluteineae</taxon>
        <taxon>Pluteaceae</taxon>
        <taxon>Pluteus</taxon>
    </lineage>
</organism>
<dbReference type="EMBL" id="ML208300">
    <property type="protein sequence ID" value="TFK71280.1"/>
    <property type="molecule type" value="Genomic_DNA"/>
</dbReference>
<sequence length="461" mass="52482">MADREATPGPPNQGELTRACRTLILCFDGTTNEYDSENTNVVKFFSMLKKDDFTKQLTYYQPGIGTWFKPGIVTPLFDWGARVMDTAFAWYLDAHVLDGYRFIMQNYRVGDKICLFGFSRGAYTARALGGLLHKIGLLPKDNDEQMAFAYKLYKREDSVGLELCAGFKQTFCQPVQIEFMGVWDTVSSVGVLMSRTLPFTNSNASVKTFRHALSLDERRARFRPTYFHRPIIRRSNTIGCSSTKGSVGHQNSSLELPSQPRPQKSARWWKRILPKLARTRNEQPPGGVLVDQSVDVMEVWFIGGHGDVGGGNLQNSFQRNVANISLRWMARQVMAAQAGILFDEEALRREEIPSVSEPRPSFLQCGDEELRLDTLDAVEPIHDQLKAQPLWWSLEGLPLLHTWQDSYDRACHQHSPNFGRGRHILDAKPLFHITVKQRMETIALRYKPRALWQKGSEAYVS</sequence>
<accession>A0ACD3AZU3</accession>
<gene>
    <name evidence="1" type="ORF">BDN72DRAFT_469478</name>
</gene>
<dbReference type="Proteomes" id="UP000308600">
    <property type="component" value="Unassembled WGS sequence"/>
</dbReference>
<name>A0ACD3AZU3_9AGAR</name>
<reference evidence="1 2" key="1">
    <citation type="journal article" date="2019" name="Nat. Ecol. Evol.">
        <title>Megaphylogeny resolves global patterns of mushroom evolution.</title>
        <authorList>
            <person name="Varga T."/>
            <person name="Krizsan K."/>
            <person name="Foldi C."/>
            <person name="Dima B."/>
            <person name="Sanchez-Garcia M."/>
            <person name="Sanchez-Ramirez S."/>
            <person name="Szollosi G.J."/>
            <person name="Szarkandi J.G."/>
            <person name="Papp V."/>
            <person name="Albert L."/>
            <person name="Andreopoulos W."/>
            <person name="Angelini C."/>
            <person name="Antonin V."/>
            <person name="Barry K.W."/>
            <person name="Bougher N.L."/>
            <person name="Buchanan P."/>
            <person name="Buyck B."/>
            <person name="Bense V."/>
            <person name="Catcheside P."/>
            <person name="Chovatia M."/>
            <person name="Cooper J."/>
            <person name="Damon W."/>
            <person name="Desjardin D."/>
            <person name="Finy P."/>
            <person name="Geml J."/>
            <person name="Haridas S."/>
            <person name="Hughes K."/>
            <person name="Justo A."/>
            <person name="Karasinski D."/>
            <person name="Kautmanova I."/>
            <person name="Kiss B."/>
            <person name="Kocsube S."/>
            <person name="Kotiranta H."/>
            <person name="LaButti K.M."/>
            <person name="Lechner B.E."/>
            <person name="Liimatainen K."/>
            <person name="Lipzen A."/>
            <person name="Lukacs Z."/>
            <person name="Mihaltcheva S."/>
            <person name="Morgado L.N."/>
            <person name="Niskanen T."/>
            <person name="Noordeloos M.E."/>
            <person name="Ohm R.A."/>
            <person name="Ortiz-Santana B."/>
            <person name="Ovrebo C."/>
            <person name="Racz N."/>
            <person name="Riley R."/>
            <person name="Savchenko A."/>
            <person name="Shiryaev A."/>
            <person name="Soop K."/>
            <person name="Spirin V."/>
            <person name="Szebenyi C."/>
            <person name="Tomsovsky M."/>
            <person name="Tulloss R.E."/>
            <person name="Uehling J."/>
            <person name="Grigoriev I.V."/>
            <person name="Vagvolgyi C."/>
            <person name="Papp T."/>
            <person name="Martin F.M."/>
            <person name="Miettinen O."/>
            <person name="Hibbett D.S."/>
            <person name="Nagy L.G."/>
        </authorList>
    </citation>
    <scope>NUCLEOTIDE SEQUENCE [LARGE SCALE GENOMIC DNA]</scope>
    <source>
        <strain evidence="1 2">NL-1719</strain>
    </source>
</reference>
<evidence type="ECO:0000313" key="2">
    <source>
        <dbReference type="Proteomes" id="UP000308600"/>
    </source>
</evidence>